<proteinExistence type="predicted"/>
<name>A0ABV5B649_9BACL</name>
<dbReference type="EMBL" id="JBHILM010000008">
    <property type="protein sequence ID" value="MFB5681143.1"/>
    <property type="molecule type" value="Genomic_DNA"/>
</dbReference>
<accession>A0ABV5B649</accession>
<evidence type="ECO:0000313" key="1">
    <source>
        <dbReference type="EMBL" id="MFB5681143.1"/>
    </source>
</evidence>
<keyword evidence="2" id="KW-1185">Reference proteome</keyword>
<dbReference type="Proteomes" id="UP001580407">
    <property type="component" value="Unassembled WGS sequence"/>
</dbReference>
<evidence type="ECO:0000313" key="2">
    <source>
        <dbReference type="Proteomes" id="UP001580407"/>
    </source>
</evidence>
<organism evidence="1 2">
    <name type="scientific">Paenibacillus terreus</name>
    <dbReference type="NCBI Taxonomy" id="1387834"/>
    <lineage>
        <taxon>Bacteria</taxon>
        <taxon>Bacillati</taxon>
        <taxon>Bacillota</taxon>
        <taxon>Bacilli</taxon>
        <taxon>Bacillales</taxon>
        <taxon>Paenibacillaceae</taxon>
        <taxon>Paenibacillus</taxon>
    </lineage>
</organism>
<protein>
    <submittedName>
        <fullName evidence="1">Uncharacterized protein</fullName>
    </submittedName>
</protein>
<dbReference type="RefSeq" id="WP_375524933.1">
    <property type="nucleotide sequence ID" value="NZ_JBHILM010000008.1"/>
</dbReference>
<gene>
    <name evidence="1" type="ORF">ACE3NQ_09495</name>
</gene>
<reference evidence="1 2" key="1">
    <citation type="submission" date="2024-09" db="EMBL/GenBank/DDBJ databases">
        <authorList>
            <person name="Ruan L."/>
        </authorList>
    </citation>
    <scope>NUCLEOTIDE SEQUENCE [LARGE SCALE GENOMIC DNA]</scope>
    <source>
        <strain evidence="1 2">D33</strain>
    </source>
</reference>
<comment type="caution">
    <text evidence="1">The sequence shown here is derived from an EMBL/GenBank/DDBJ whole genome shotgun (WGS) entry which is preliminary data.</text>
</comment>
<sequence>MYAQQIERILAKLQQLAQADKEYDIFGADAVYLFYSRELRKAVICFEYT</sequence>